<proteinExistence type="predicted"/>
<dbReference type="RefSeq" id="XP_005826845.1">
    <property type="nucleotide sequence ID" value="XM_005826788.1"/>
</dbReference>
<sequence length="514" mass="59416">MVDQPDEWLTSFNFRWFETGYRYERKDMLLDALNELENEVFDLMNDESFLVSMKIVSFFLLQVLDPLIDKHPQLKSNLIRSELMESIEIFRRSVQPRSERDLAIAQVVQAHTDVLGVNFEANLIAPTIAKMSLKADAAELKKGVLQWQSLLNSFIYGNSEQTEKDVLTSLTFFYGEEYPTNQKNNPTNNLREVALLISLIIKSLDKISWRSYQRTYSQDLQDILKTNHEGYDSYKWSFDGYRTTSKPAYQRLIFTELEELIPNKTKPSHDPYSVASLQETAKKLDSFCTSILQLWKNMDLARHHMDVRINQSSVLQRIRDVIEAVQPYHRFYQDDLKKLLHRFRPLSLINDKSTLHFKLMDESYRYWDLNNPFIQNPGTALPSERHFSDALTAASPGVSHDMAADFYKLLLDTFYLSSRAICLINTKRFSQPPKTSLNLRSHHPLPESRPPPSSLWRNLLYAPLVYPVVHWQLNPLLRRKPGYIRYPIMAGASIGGAAAIGAAAARSRERAGNV</sequence>
<evidence type="ECO:0000256" key="1">
    <source>
        <dbReference type="SAM" id="Phobius"/>
    </source>
</evidence>
<dbReference type="Proteomes" id="UP000011087">
    <property type="component" value="Unassembled WGS sequence"/>
</dbReference>
<keyword evidence="1" id="KW-0812">Transmembrane</keyword>
<reference evidence="4" key="2">
    <citation type="submission" date="2012-11" db="EMBL/GenBank/DDBJ databases">
        <authorList>
            <person name="Kuo A."/>
            <person name="Curtis B.A."/>
            <person name="Tanifuji G."/>
            <person name="Burki F."/>
            <person name="Gruber A."/>
            <person name="Irimia M."/>
            <person name="Maruyama S."/>
            <person name="Arias M.C."/>
            <person name="Ball S.G."/>
            <person name="Gile G.H."/>
            <person name="Hirakawa Y."/>
            <person name="Hopkins J.F."/>
            <person name="Rensing S.A."/>
            <person name="Schmutz J."/>
            <person name="Symeonidi A."/>
            <person name="Elias M."/>
            <person name="Eveleigh R.J."/>
            <person name="Herman E.K."/>
            <person name="Klute M.J."/>
            <person name="Nakayama T."/>
            <person name="Obornik M."/>
            <person name="Reyes-Prieto A."/>
            <person name="Armbrust E.V."/>
            <person name="Aves S.J."/>
            <person name="Beiko R.G."/>
            <person name="Coutinho P."/>
            <person name="Dacks J.B."/>
            <person name="Durnford D.G."/>
            <person name="Fast N.M."/>
            <person name="Green B.R."/>
            <person name="Grisdale C."/>
            <person name="Hempe F."/>
            <person name="Henrissat B."/>
            <person name="Hoppner M.P."/>
            <person name="Ishida K.-I."/>
            <person name="Kim E."/>
            <person name="Koreny L."/>
            <person name="Kroth P.G."/>
            <person name="Liu Y."/>
            <person name="Malik S.-B."/>
            <person name="Maier U.G."/>
            <person name="McRose D."/>
            <person name="Mock T."/>
            <person name="Neilson J.A."/>
            <person name="Onodera N.T."/>
            <person name="Poole A.M."/>
            <person name="Pritham E.J."/>
            <person name="Richards T.A."/>
            <person name="Rocap G."/>
            <person name="Roy S.W."/>
            <person name="Sarai C."/>
            <person name="Schaack S."/>
            <person name="Shirato S."/>
            <person name="Slamovits C.H."/>
            <person name="Spencer D.F."/>
            <person name="Suzuki S."/>
            <person name="Worden A.Z."/>
            <person name="Zauner S."/>
            <person name="Barry K."/>
            <person name="Bell C."/>
            <person name="Bharti A.K."/>
            <person name="Crow J.A."/>
            <person name="Grimwood J."/>
            <person name="Kramer R."/>
            <person name="Lindquist E."/>
            <person name="Lucas S."/>
            <person name="Salamov A."/>
            <person name="McFadden G.I."/>
            <person name="Lane C.E."/>
            <person name="Keeling P.J."/>
            <person name="Gray M.W."/>
            <person name="Grigoriev I.V."/>
            <person name="Archibald J.M."/>
        </authorList>
    </citation>
    <scope>NUCLEOTIDE SEQUENCE</scope>
    <source>
        <strain evidence="4">CCMP2712</strain>
    </source>
</reference>
<reference evidence="3" key="3">
    <citation type="submission" date="2015-06" db="UniProtKB">
        <authorList>
            <consortium name="EnsemblProtists"/>
        </authorList>
    </citation>
    <scope>IDENTIFICATION</scope>
</reference>
<evidence type="ECO:0000313" key="2">
    <source>
        <dbReference type="EMBL" id="EKX39865.1"/>
    </source>
</evidence>
<dbReference type="KEGG" id="gtt:GUITHDRAFT_114113"/>
<evidence type="ECO:0000313" key="3">
    <source>
        <dbReference type="EnsemblProtists" id="EKX39865"/>
    </source>
</evidence>
<keyword evidence="1" id="KW-0472">Membrane</keyword>
<keyword evidence="4" id="KW-1185">Reference proteome</keyword>
<feature type="transmembrane region" description="Helical" evidence="1">
    <location>
        <begin position="483"/>
        <end position="505"/>
    </location>
</feature>
<dbReference type="AlphaFoldDB" id="L1IVK3"/>
<dbReference type="EMBL" id="JH993036">
    <property type="protein sequence ID" value="EKX39865.1"/>
    <property type="molecule type" value="Genomic_DNA"/>
</dbReference>
<dbReference type="EnsemblProtists" id="EKX39865">
    <property type="protein sequence ID" value="EKX39865"/>
    <property type="gene ID" value="GUITHDRAFT_114113"/>
</dbReference>
<protein>
    <submittedName>
        <fullName evidence="2 3">Uncharacterized protein</fullName>
    </submittedName>
</protein>
<dbReference type="PaxDb" id="55529-EKX39865"/>
<accession>L1IVK3</accession>
<name>L1IVK3_GUITC</name>
<gene>
    <name evidence="2" type="ORF">GUITHDRAFT_114113</name>
</gene>
<evidence type="ECO:0000313" key="4">
    <source>
        <dbReference type="Proteomes" id="UP000011087"/>
    </source>
</evidence>
<organism evidence="2">
    <name type="scientific">Guillardia theta (strain CCMP2712)</name>
    <name type="common">Cryptophyte</name>
    <dbReference type="NCBI Taxonomy" id="905079"/>
    <lineage>
        <taxon>Eukaryota</taxon>
        <taxon>Cryptophyceae</taxon>
        <taxon>Pyrenomonadales</taxon>
        <taxon>Geminigeraceae</taxon>
        <taxon>Guillardia</taxon>
    </lineage>
</organism>
<reference evidence="2 4" key="1">
    <citation type="journal article" date="2012" name="Nature">
        <title>Algal genomes reveal evolutionary mosaicism and the fate of nucleomorphs.</title>
        <authorList>
            <consortium name="DOE Joint Genome Institute"/>
            <person name="Curtis B.A."/>
            <person name="Tanifuji G."/>
            <person name="Burki F."/>
            <person name="Gruber A."/>
            <person name="Irimia M."/>
            <person name="Maruyama S."/>
            <person name="Arias M.C."/>
            <person name="Ball S.G."/>
            <person name="Gile G.H."/>
            <person name="Hirakawa Y."/>
            <person name="Hopkins J.F."/>
            <person name="Kuo A."/>
            <person name="Rensing S.A."/>
            <person name="Schmutz J."/>
            <person name="Symeonidi A."/>
            <person name="Elias M."/>
            <person name="Eveleigh R.J."/>
            <person name="Herman E.K."/>
            <person name="Klute M.J."/>
            <person name="Nakayama T."/>
            <person name="Obornik M."/>
            <person name="Reyes-Prieto A."/>
            <person name="Armbrust E.V."/>
            <person name="Aves S.J."/>
            <person name="Beiko R.G."/>
            <person name="Coutinho P."/>
            <person name="Dacks J.B."/>
            <person name="Durnford D.G."/>
            <person name="Fast N.M."/>
            <person name="Green B.R."/>
            <person name="Grisdale C.J."/>
            <person name="Hempel F."/>
            <person name="Henrissat B."/>
            <person name="Hoppner M.P."/>
            <person name="Ishida K."/>
            <person name="Kim E."/>
            <person name="Koreny L."/>
            <person name="Kroth P.G."/>
            <person name="Liu Y."/>
            <person name="Malik S.B."/>
            <person name="Maier U.G."/>
            <person name="McRose D."/>
            <person name="Mock T."/>
            <person name="Neilson J.A."/>
            <person name="Onodera N.T."/>
            <person name="Poole A.M."/>
            <person name="Pritham E.J."/>
            <person name="Richards T.A."/>
            <person name="Rocap G."/>
            <person name="Roy S.W."/>
            <person name="Sarai C."/>
            <person name="Schaack S."/>
            <person name="Shirato S."/>
            <person name="Slamovits C.H."/>
            <person name="Spencer D.F."/>
            <person name="Suzuki S."/>
            <person name="Worden A.Z."/>
            <person name="Zauner S."/>
            <person name="Barry K."/>
            <person name="Bell C."/>
            <person name="Bharti A.K."/>
            <person name="Crow J.A."/>
            <person name="Grimwood J."/>
            <person name="Kramer R."/>
            <person name="Lindquist E."/>
            <person name="Lucas S."/>
            <person name="Salamov A."/>
            <person name="McFadden G.I."/>
            <person name="Lane C.E."/>
            <person name="Keeling P.J."/>
            <person name="Gray M.W."/>
            <person name="Grigoriev I.V."/>
            <person name="Archibald J.M."/>
        </authorList>
    </citation>
    <scope>NUCLEOTIDE SEQUENCE</scope>
    <source>
        <strain evidence="2 4">CCMP2712</strain>
    </source>
</reference>
<dbReference type="GeneID" id="17296581"/>
<keyword evidence="1" id="KW-1133">Transmembrane helix</keyword>
<dbReference type="HOGENOM" id="CLU_530476_0_0_1"/>